<evidence type="ECO:0000256" key="10">
    <source>
        <dbReference type="ARBA" id="ARBA00023295"/>
    </source>
</evidence>
<dbReference type="InterPro" id="IPR017853">
    <property type="entry name" value="GH"/>
</dbReference>
<comment type="caution">
    <text evidence="20">The sequence shown here is derived from an EMBL/GenBank/DDBJ whole genome shotgun (WGS) entry which is preliminary data.</text>
</comment>
<evidence type="ECO:0000256" key="6">
    <source>
        <dbReference type="ARBA" id="ARBA00022729"/>
    </source>
</evidence>
<dbReference type="GO" id="GO:0071555">
    <property type="term" value="P:cell wall organization"/>
    <property type="evidence" value="ECO:0007669"/>
    <property type="project" value="UniProtKB-KW"/>
</dbReference>
<comment type="function">
    <text evidence="13">Glucosidase involved in the degradation of cellulosic biomass. Has both alpha- and beta-glucosidase activity.</text>
</comment>
<proteinExistence type="inferred from homology"/>
<comment type="similarity">
    <text evidence="4 14">Belongs to the glycosyl hydrolase 31 family.</text>
</comment>
<dbReference type="SUPFAM" id="SSF74650">
    <property type="entry name" value="Galactose mutarotase-like"/>
    <property type="match status" value="1"/>
</dbReference>
<accession>A0AAE8MXL8</accession>
<evidence type="ECO:0000256" key="7">
    <source>
        <dbReference type="ARBA" id="ARBA00022801"/>
    </source>
</evidence>
<organism evidence="20 21">
    <name type="scientific">Cephalotrichum gorgonifer</name>
    <dbReference type="NCBI Taxonomy" id="2041049"/>
    <lineage>
        <taxon>Eukaryota</taxon>
        <taxon>Fungi</taxon>
        <taxon>Dikarya</taxon>
        <taxon>Ascomycota</taxon>
        <taxon>Pezizomycotina</taxon>
        <taxon>Sordariomycetes</taxon>
        <taxon>Hypocreomycetidae</taxon>
        <taxon>Microascales</taxon>
        <taxon>Microascaceae</taxon>
        <taxon>Cephalotrichum</taxon>
    </lineage>
</organism>
<keyword evidence="11" id="KW-0961">Cell wall biogenesis/degradation</keyword>
<dbReference type="SUPFAM" id="SSF51011">
    <property type="entry name" value="Glycosyl hydrolase domain"/>
    <property type="match status" value="1"/>
</dbReference>
<dbReference type="InterPro" id="IPR025887">
    <property type="entry name" value="Glyco_hydro_31_N_dom"/>
</dbReference>
<feature type="signal peptide" evidence="16">
    <location>
        <begin position="1"/>
        <end position="19"/>
    </location>
</feature>
<evidence type="ECO:0000259" key="19">
    <source>
        <dbReference type="Pfam" id="PF21365"/>
    </source>
</evidence>
<name>A0AAE8MXL8_9PEZI</name>
<comment type="catalytic activity">
    <reaction evidence="1">
        <text>Hydrolysis of terminal, non-reducing beta-D-glucosyl residues with release of beta-D-glucose.</text>
        <dbReference type="EC" id="3.2.1.21"/>
    </reaction>
</comment>
<dbReference type="Proteomes" id="UP001187682">
    <property type="component" value="Unassembled WGS sequence"/>
</dbReference>
<dbReference type="FunFam" id="2.60.40.1760:FF:000005">
    <property type="entry name" value="Putative alpha-glucosidase AgdA"/>
    <property type="match status" value="1"/>
</dbReference>
<dbReference type="InterPro" id="IPR000322">
    <property type="entry name" value="Glyco_hydro_31_TIM"/>
</dbReference>
<keyword evidence="12" id="KW-0624">Polysaccharide degradation</keyword>
<evidence type="ECO:0000256" key="2">
    <source>
        <dbReference type="ARBA" id="ARBA00001657"/>
    </source>
</evidence>
<evidence type="ECO:0000259" key="18">
    <source>
        <dbReference type="Pfam" id="PF13802"/>
    </source>
</evidence>
<keyword evidence="9" id="KW-0119">Carbohydrate metabolism</keyword>
<dbReference type="SUPFAM" id="SSF51445">
    <property type="entry name" value="(Trans)glycosidases"/>
    <property type="match status" value="1"/>
</dbReference>
<protein>
    <submittedName>
        <fullName evidence="20">Probable maltase glucoamylase and related hydrolases, glycosyl hydrolase family 31</fullName>
    </submittedName>
</protein>
<feature type="domain" description="Glycoside hydrolase family 31 TIM barrel" evidence="17">
    <location>
        <begin position="282"/>
        <end position="739"/>
    </location>
</feature>
<dbReference type="InterPro" id="IPR013780">
    <property type="entry name" value="Glyco_hydro_b"/>
</dbReference>
<gene>
    <name evidence="20" type="ORF">DNG_04251</name>
</gene>
<dbReference type="Pfam" id="PF01055">
    <property type="entry name" value="Glyco_hydro_31_2nd"/>
    <property type="match status" value="1"/>
</dbReference>
<dbReference type="Gene3D" id="2.60.40.1760">
    <property type="entry name" value="glycosyl hydrolase (family 31)"/>
    <property type="match status" value="1"/>
</dbReference>
<dbReference type="GO" id="GO:0005576">
    <property type="term" value="C:extracellular region"/>
    <property type="evidence" value="ECO:0007669"/>
    <property type="project" value="UniProtKB-SubCell"/>
</dbReference>
<keyword evidence="10 14" id="KW-0326">Glycosidase</keyword>
<keyword evidence="21" id="KW-1185">Reference proteome</keyword>
<evidence type="ECO:0000256" key="13">
    <source>
        <dbReference type="ARBA" id="ARBA00025512"/>
    </source>
</evidence>
<dbReference type="CDD" id="cd06602">
    <property type="entry name" value="GH31_MGAM_SI_GAA"/>
    <property type="match status" value="1"/>
</dbReference>
<evidence type="ECO:0000256" key="15">
    <source>
        <dbReference type="SAM" id="MobiDB-lite"/>
    </source>
</evidence>
<sequence length="951" mass="106452">MYIKQLLAWSAALSGTVVAQSKPGVDDLDDAGNDLYEKDLSKCPGYKATKQWETKSGFYADLTLAGPACDVFGIDLPDLKLEVEYQTSDRLHVKILDTNNTVYQVPDDVFPRPGFGQWVSPEDSNLKFDFVADPFSFSVSRSDTGEVLFDTTGSKLVFENQYVHLKTNLPLNPNLYGLGEHSDNFMLNTTNYTRTIYTRDAYGTPQGQNLYGAHPIYFDHRKDGTHGVFLLNSNGMDIFIDNEGGKQYLEYNIIGGVLDFYFMAGPGPRDVAIQYAEISQLPLMTPYWGLGFHQCRYGYRDVYEVAAVVANYSTNNIPLETMWTDIDYMDRRRIFTIDPDRFPANLYKDLVDTIHSRDQHYIVMVDPAVYYPESNPALDDGLELDTFMKETNGSWYKGVVWAGPSYFPDWFHPESQKYWSQQFAQFFDGVNGPDIDALWIDMNEPANFYNRPYPGNNTTPEDFAERDGDPPVPPPVRDGPSAPIPGFPASLQPNWPAAQAAKRDVPAVERIAPKKRTYLNRGAGNWRNSKRQADESAGWQHGGQTGSNCAPGECLGLPNRELIRPPYMIQNGAGPTLADSTADTDIVQYGGYTQYDTHNLYGAMMSSHSHNAMRDRRPDDRALVITRSTFAGSGKDVSHWLGDNLSEWLSYRFSISQILQFAALYQVPVVGPDTCGFGGKANENLCARWATLGSFYTFFRNHADISSPSQEFYRWPAVAEAARNGISIRYQLLDYIYTAIYKQNQTGTPTLNPLFFNYPNDPNTFPIDLQFFYGDGILVSPVTEENSTSVTYYLPDDQFYEWGTGKPVRGRGEFVSAEVALTDITLHYKGGIIYPQRIESANTTKALRQKGFNIVVATGLDGTAEGSLYLDDGVSVVQDAVSEIDFKFADGKFSMTGSFEYDAGVNIEAITILGVSCKPKNLDDAEYDAKNKKLVLHVNVPFTGEYEVSIV</sequence>
<comment type="catalytic activity">
    <reaction evidence="2">
        <text>Hydrolysis of terminal, non-reducing (1-&gt;4)-linked alpha-D-glucose residues with release of alpha-D-glucose.</text>
        <dbReference type="EC" id="3.2.1.20"/>
    </reaction>
</comment>
<dbReference type="Gene3D" id="3.20.20.80">
    <property type="entry name" value="Glycosidases"/>
    <property type="match status" value="2"/>
</dbReference>
<dbReference type="GO" id="GO:0030246">
    <property type="term" value="F:carbohydrate binding"/>
    <property type="evidence" value="ECO:0007669"/>
    <property type="project" value="InterPro"/>
</dbReference>
<evidence type="ECO:0000256" key="14">
    <source>
        <dbReference type="RuleBase" id="RU361185"/>
    </source>
</evidence>
<dbReference type="Gene3D" id="2.60.40.1180">
    <property type="entry name" value="Golgi alpha-mannosidase II"/>
    <property type="match status" value="2"/>
</dbReference>
<evidence type="ECO:0000256" key="12">
    <source>
        <dbReference type="ARBA" id="ARBA00023326"/>
    </source>
</evidence>
<evidence type="ECO:0000256" key="16">
    <source>
        <dbReference type="SAM" id="SignalP"/>
    </source>
</evidence>
<reference evidence="20" key="1">
    <citation type="submission" date="2018-03" db="EMBL/GenBank/DDBJ databases">
        <authorList>
            <person name="Guldener U."/>
        </authorList>
    </citation>
    <scope>NUCLEOTIDE SEQUENCE</scope>
</reference>
<dbReference type="FunFam" id="2.60.40.1180:FF:000089">
    <property type="entry name" value="Alpha-glucosidase B"/>
    <property type="match status" value="1"/>
</dbReference>
<evidence type="ECO:0000256" key="8">
    <source>
        <dbReference type="ARBA" id="ARBA00023180"/>
    </source>
</evidence>
<dbReference type="GO" id="GO:0000272">
    <property type="term" value="P:polysaccharide catabolic process"/>
    <property type="evidence" value="ECO:0007669"/>
    <property type="project" value="UniProtKB-KW"/>
</dbReference>
<dbReference type="Pfam" id="PF13802">
    <property type="entry name" value="Gal_mutarotas_2"/>
    <property type="match status" value="1"/>
</dbReference>
<evidence type="ECO:0000313" key="21">
    <source>
        <dbReference type="Proteomes" id="UP001187682"/>
    </source>
</evidence>
<evidence type="ECO:0000256" key="1">
    <source>
        <dbReference type="ARBA" id="ARBA00000448"/>
    </source>
</evidence>
<dbReference type="CDD" id="cd14752">
    <property type="entry name" value="GH31_N"/>
    <property type="match status" value="1"/>
</dbReference>
<evidence type="ECO:0000313" key="20">
    <source>
        <dbReference type="EMBL" id="SPO01578.1"/>
    </source>
</evidence>
<evidence type="ECO:0000256" key="11">
    <source>
        <dbReference type="ARBA" id="ARBA00023316"/>
    </source>
</evidence>
<feature type="region of interest" description="Disordered" evidence="15">
    <location>
        <begin position="451"/>
        <end position="485"/>
    </location>
</feature>
<dbReference type="GO" id="GO:0004558">
    <property type="term" value="F:alpha-1,4-glucosidase activity"/>
    <property type="evidence" value="ECO:0007669"/>
    <property type="project" value="UniProtKB-EC"/>
</dbReference>
<dbReference type="GO" id="GO:0008422">
    <property type="term" value="F:beta-glucosidase activity"/>
    <property type="evidence" value="ECO:0007669"/>
    <property type="project" value="UniProtKB-EC"/>
</dbReference>
<dbReference type="InterPro" id="IPR048395">
    <property type="entry name" value="Glyco_hydro_31_C"/>
</dbReference>
<keyword evidence="7 14" id="KW-0378">Hydrolase</keyword>
<feature type="compositionally biased region" description="Pro residues" evidence="15">
    <location>
        <begin position="470"/>
        <end position="485"/>
    </location>
</feature>
<dbReference type="Pfam" id="PF21365">
    <property type="entry name" value="Glyco_hydro_31_3rd"/>
    <property type="match status" value="1"/>
</dbReference>
<feature type="domain" description="Glycosyl hydrolase family 31 C-terminal" evidence="19">
    <location>
        <begin position="747"/>
        <end position="833"/>
    </location>
</feature>
<evidence type="ECO:0000259" key="17">
    <source>
        <dbReference type="Pfam" id="PF01055"/>
    </source>
</evidence>
<dbReference type="PANTHER" id="PTHR22762">
    <property type="entry name" value="ALPHA-GLUCOSIDASE"/>
    <property type="match status" value="1"/>
</dbReference>
<dbReference type="InterPro" id="IPR011013">
    <property type="entry name" value="Gal_mutarotase_sf_dom"/>
</dbReference>
<dbReference type="PANTHER" id="PTHR22762:SF67">
    <property type="entry name" value="ALPHA_BETA-GLUCOSIDASE AGDC-RELATED"/>
    <property type="match status" value="1"/>
</dbReference>
<feature type="chain" id="PRO_5042260663" evidence="16">
    <location>
        <begin position="20"/>
        <end position="951"/>
    </location>
</feature>
<evidence type="ECO:0000256" key="3">
    <source>
        <dbReference type="ARBA" id="ARBA00004613"/>
    </source>
</evidence>
<feature type="region of interest" description="Disordered" evidence="15">
    <location>
        <begin position="521"/>
        <end position="550"/>
    </location>
</feature>
<feature type="domain" description="Glycoside hydrolase family 31 N-terminal" evidence="18">
    <location>
        <begin position="127"/>
        <end position="235"/>
    </location>
</feature>
<keyword evidence="8" id="KW-0325">Glycoprotein</keyword>
<dbReference type="EMBL" id="ONZQ02000005">
    <property type="protein sequence ID" value="SPO01578.1"/>
    <property type="molecule type" value="Genomic_DNA"/>
</dbReference>
<dbReference type="AlphaFoldDB" id="A0AAE8MXL8"/>
<comment type="subcellular location">
    <subcellularLocation>
        <location evidence="3">Secreted</location>
    </subcellularLocation>
</comment>
<evidence type="ECO:0000256" key="5">
    <source>
        <dbReference type="ARBA" id="ARBA00022525"/>
    </source>
</evidence>
<evidence type="ECO:0000256" key="4">
    <source>
        <dbReference type="ARBA" id="ARBA00007806"/>
    </source>
</evidence>
<keyword evidence="6 16" id="KW-0732">Signal</keyword>
<evidence type="ECO:0000256" key="9">
    <source>
        <dbReference type="ARBA" id="ARBA00023277"/>
    </source>
</evidence>
<keyword evidence="5" id="KW-0964">Secreted</keyword>